<evidence type="ECO:0000256" key="6">
    <source>
        <dbReference type="ARBA" id="ARBA00029467"/>
    </source>
</evidence>
<proteinExistence type="inferred from homology"/>
<dbReference type="KEGG" id="jcu:105634410"/>
<keyword evidence="2 7" id="KW-0812">Transmembrane</keyword>
<dbReference type="InterPro" id="IPR009606">
    <property type="entry name" value="DEAL/Modifying_wall_lignin1/2"/>
</dbReference>
<evidence type="ECO:0000256" key="7">
    <source>
        <dbReference type="SAM" id="Phobius"/>
    </source>
</evidence>
<name>A0A067L150_JATCU</name>
<keyword evidence="9" id="KW-1185">Reference proteome</keyword>
<dbReference type="PROSITE" id="PS51257">
    <property type="entry name" value="PROKAR_LIPOPROTEIN"/>
    <property type="match status" value="1"/>
</dbReference>
<dbReference type="PANTHER" id="PTHR31769">
    <property type="entry name" value="OS07G0462200 PROTEIN-RELATED"/>
    <property type="match status" value="1"/>
</dbReference>
<evidence type="ECO:0000256" key="3">
    <source>
        <dbReference type="ARBA" id="ARBA00022729"/>
    </source>
</evidence>
<keyword evidence="3" id="KW-0732">Signal</keyword>
<accession>A0A067L150</accession>
<reference evidence="8 9" key="1">
    <citation type="journal article" date="2014" name="PLoS ONE">
        <title>Global Analysis of Gene Expression Profiles in Physic Nut (Jatropha curcas L.) Seedlings Exposed to Salt Stress.</title>
        <authorList>
            <person name="Zhang L."/>
            <person name="Zhang C."/>
            <person name="Wu P."/>
            <person name="Chen Y."/>
            <person name="Li M."/>
            <person name="Jiang H."/>
            <person name="Wu G."/>
        </authorList>
    </citation>
    <scope>NUCLEOTIDE SEQUENCE [LARGE SCALE GENOMIC DNA]</scope>
    <source>
        <strain evidence="9">cv. GZQX0401</strain>
        <tissue evidence="8">Young leaves</tissue>
    </source>
</reference>
<dbReference type="OrthoDB" id="1877293at2759"/>
<dbReference type="Proteomes" id="UP000027138">
    <property type="component" value="Unassembled WGS sequence"/>
</dbReference>
<feature type="transmembrane region" description="Helical" evidence="7">
    <location>
        <begin position="142"/>
        <end position="166"/>
    </location>
</feature>
<dbReference type="GO" id="GO:0012505">
    <property type="term" value="C:endomembrane system"/>
    <property type="evidence" value="ECO:0007669"/>
    <property type="project" value="UniProtKB-SubCell"/>
</dbReference>
<evidence type="ECO:0000256" key="1">
    <source>
        <dbReference type="ARBA" id="ARBA00004127"/>
    </source>
</evidence>
<evidence type="ECO:0000256" key="5">
    <source>
        <dbReference type="ARBA" id="ARBA00023136"/>
    </source>
</evidence>
<protein>
    <submittedName>
        <fullName evidence="8">Uncharacterized protein</fullName>
    </submittedName>
</protein>
<evidence type="ECO:0000256" key="2">
    <source>
        <dbReference type="ARBA" id="ARBA00022692"/>
    </source>
</evidence>
<dbReference type="AlphaFoldDB" id="A0A067L150"/>
<evidence type="ECO:0000313" key="9">
    <source>
        <dbReference type="Proteomes" id="UP000027138"/>
    </source>
</evidence>
<sequence>MEKHLYGFLLIFSIIISLALLSFVSCILAEFKKAKKEEVRLDNKLCYLPESRAFGFGIAALAFLVIAQVIGNMIICRNFWLRKEGITSKTKRPNLITIAFLVLSWMSFGVAVIILSAATSMSRKQEYGKGWLDQDCYIVKDGVYFGSGILVLLCIAATLATSFLTLNKPQPQQPSRIHHAQVL</sequence>
<evidence type="ECO:0000256" key="4">
    <source>
        <dbReference type="ARBA" id="ARBA00022989"/>
    </source>
</evidence>
<organism evidence="8 9">
    <name type="scientific">Jatropha curcas</name>
    <name type="common">Barbados nut</name>
    <dbReference type="NCBI Taxonomy" id="180498"/>
    <lineage>
        <taxon>Eukaryota</taxon>
        <taxon>Viridiplantae</taxon>
        <taxon>Streptophyta</taxon>
        <taxon>Embryophyta</taxon>
        <taxon>Tracheophyta</taxon>
        <taxon>Spermatophyta</taxon>
        <taxon>Magnoliopsida</taxon>
        <taxon>eudicotyledons</taxon>
        <taxon>Gunneridae</taxon>
        <taxon>Pentapetalae</taxon>
        <taxon>rosids</taxon>
        <taxon>fabids</taxon>
        <taxon>Malpighiales</taxon>
        <taxon>Euphorbiaceae</taxon>
        <taxon>Crotonoideae</taxon>
        <taxon>Jatropheae</taxon>
        <taxon>Jatropha</taxon>
    </lineage>
</organism>
<dbReference type="STRING" id="180498.A0A067L150"/>
<keyword evidence="5 7" id="KW-0472">Membrane</keyword>
<gene>
    <name evidence="8" type="ORF">JCGZ_06716</name>
</gene>
<feature type="transmembrane region" description="Helical" evidence="7">
    <location>
        <begin position="95"/>
        <end position="122"/>
    </location>
</feature>
<feature type="transmembrane region" description="Helical" evidence="7">
    <location>
        <begin position="53"/>
        <end position="75"/>
    </location>
</feature>
<comment type="subcellular location">
    <subcellularLocation>
        <location evidence="1">Endomembrane system</location>
        <topology evidence="1">Multi-pass membrane protein</topology>
    </subcellularLocation>
</comment>
<comment type="similarity">
    <text evidence="6">Belongs to the DESIGUAL family.</text>
</comment>
<dbReference type="Pfam" id="PF06749">
    <property type="entry name" value="DUF1218"/>
    <property type="match status" value="1"/>
</dbReference>
<dbReference type="EMBL" id="KK914381">
    <property type="protein sequence ID" value="KDP37814.1"/>
    <property type="molecule type" value="Genomic_DNA"/>
</dbReference>
<evidence type="ECO:0000313" key="8">
    <source>
        <dbReference type="EMBL" id="KDP37814.1"/>
    </source>
</evidence>
<dbReference type="InterPro" id="IPR052222">
    <property type="entry name" value="DESIGUAL"/>
</dbReference>
<keyword evidence="4 7" id="KW-1133">Transmembrane helix</keyword>